<dbReference type="Proteomes" id="UP000295212">
    <property type="component" value="Unassembled WGS sequence"/>
</dbReference>
<name>A0A4R6ZUV6_9GAMM</name>
<organism evidence="1 2">
    <name type="scientific">Halomonas ventosae</name>
    <dbReference type="NCBI Taxonomy" id="229007"/>
    <lineage>
        <taxon>Bacteria</taxon>
        <taxon>Pseudomonadati</taxon>
        <taxon>Pseudomonadota</taxon>
        <taxon>Gammaproteobacteria</taxon>
        <taxon>Oceanospirillales</taxon>
        <taxon>Halomonadaceae</taxon>
        <taxon>Halomonas</taxon>
    </lineage>
</organism>
<evidence type="ECO:0000313" key="2">
    <source>
        <dbReference type="Proteomes" id="UP000295212"/>
    </source>
</evidence>
<dbReference type="AlphaFoldDB" id="A0A4R6ZUV6"/>
<dbReference type="EMBL" id="SNZJ01000005">
    <property type="protein sequence ID" value="TDR55989.1"/>
    <property type="molecule type" value="Genomic_DNA"/>
</dbReference>
<evidence type="ECO:0000313" key="1">
    <source>
        <dbReference type="EMBL" id="TDR55989.1"/>
    </source>
</evidence>
<sequence>MPASRRYISTESPSATGLPEVLDTQLEEWEDRLEEGEVPRFGDLTLLESLARKVLAALRKKGLIASA</sequence>
<gene>
    <name evidence="1" type="ORF">DFP85_105163</name>
</gene>
<proteinExistence type="predicted"/>
<reference evidence="1 2" key="1">
    <citation type="submission" date="2019-03" db="EMBL/GenBank/DDBJ databases">
        <title>Genomic Encyclopedia of Type Strains, Phase III (KMG-III): the genomes of soil and plant-associated and newly described type strains.</title>
        <authorList>
            <person name="Whitman W."/>
        </authorList>
    </citation>
    <scope>NUCLEOTIDE SEQUENCE [LARGE SCALE GENOMIC DNA]</scope>
    <source>
        <strain evidence="1 2">CECT 5797</strain>
    </source>
</reference>
<protein>
    <submittedName>
        <fullName evidence="1">Uncharacterized protein</fullName>
    </submittedName>
</protein>
<comment type="caution">
    <text evidence="1">The sequence shown here is derived from an EMBL/GenBank/DDBJ whole genome shotgun (WGS) entry which is preliminary data.</text>
</comment>
<accession>A0A4R6ZUV6</accession>